<accession>A0A481Z9U9</accession>
<proteinExistence type="predicted"/>
<keyword evidence="2" id="KW-0378">Hydrolase</keyword>
<dbReference type="SMART" id="SM00497">
    <property type="entry name" value="IENR1"/>
    <property type="match status" value="3"/>
</dbReference>
<dbReference type="Pfam" id="PF07453">
    <property type="entry name" value="NUMOD1"/>
    <property type="match status" value="1"/>
</dbReference>
<dbReference type="SUPFAM" id="SSF64496">
    <property type="entry name" value="DNA-binding domain of intron-encoded endonucleases"/>
    <property type="match status" value="1"/>
</dbReference>
<name>A0A481Z9U9_9VIRU</name>
<reference evidence="2" key="1">
    <citation type="journal article" date="2019" name="MBio">
        <title>Virus Genomes from Deep Sea Sediments Expand the Ocean Megavirome and Support Independent Origins of Viral Gigantism.</title>
        <authorList>
            <person name="Backstrom D."/>
            <person name="Yutin N."/>
            <person name="Jorgensen S.L."/>
            <person name="Dharamshi J."/>
            <person name="Homa F."/>
            <person name="Zaremba-Niedwiedzka K."/>
            <person name="Spang A."/>
            <person name="Wolf Y.I."/>
            <person name="Koonin E.V."/>
            <person name="Ettema T.J."/>
        </authorList>
    </citation>
    <scope>NUCLEOTIDE SEQUENCE</scope>
</reference>
<dbReference type="SUPFAM" id="SSF54060">
    <property type="entry name" value="His-Me finger endonucleases"/>
    <property type="match status" value="2"/>
</dbReference>
<feature type="domain" description="HNH nuclease" evidence="1">
    <location>
        <begin position="344"/>
        <end position="392"/>
    </location>
</feature>
<keyword evidence="2" id="KW-0255">Endonuclease</keyword>
<feature type="domain" description="HNH nuclease" evidence="1">
    <location>
        <begin position="181"/>
        <end position="226"/>
    </location>
</feature>
<dbReference type="InterPro" id="IPR036388">
    <property type="entry name" value="WH-like_DNA-bd_sf"/>
</dbReference>
<dbReference type="Gene3D" id="3.90.75.20">
    <property type="match status" value="2"/>
</dbReference>
<dbReference type="Pfam" id="PF13392">
    <property type="entry name" value="HNH_3"/>
    <property type="match status" value="2"/>
</dbReference>
<organism evidence="2">
    <name type="scientific">Pithovirus LCPAC401</name>
    <dbReference type="NCBI Taxonomy" id="2506595"/>
    <lineage>
        <taxon>Viruses</taxon>
        <taxon>Pithoviruses</taxon>
    </lineage>
</organism>
<evidence type="ECO:0000313" key="2">
    <source>
        <dbReference type="EMBL" id="QBK92597.1"/>
    </source>
</evidence>
<dbReference type="InterPro" id="IPR003615">
    <property type="entry name" value="HNH_nuc"/>
</dbReference>
<dbReference type="EMBL" id="MK500579">
    <property type="protein sequence ID" value="QBK92597.1"/>
    <property type="molecule type" value="Genomic_DNA"/>
</dbReference>
<dbReference type="SMART" id="SM00507">
    <property type="entry name" value="HNHc"/>
    <property type="match status" value="2"/>
</dbReference>
<sequence length="590" mass="67737">MSSNTRSSNKITIETTTKITIETTTKITIGESTNTSDSEWRSLREMGLPAYSVSTNMKVKNTGRNNILKGRMVKGIRYYYLKNSSGKTSKFTIEELMATFDKPEIEIESETEEYVVDNKSKEIDETYEEIWKSLAFIGLSKYEVSNHQRVRNIQSCTILDGTNKCGRRRFNLVNDEGEHCNIMRYNLFMRAFRGLPIDDQTTDHINRNPLDDRPSNLRYATKREQSLNTKKSKKARKEVQQSKGGIVVATFIDVFEAIEAVNGSKTRMMNACCNKLSYKGYEWCYLDSIDLPSEIWKDGTERFPEFEYFLVSNLGRIRLKTRTTYGSFLEGYMVSALKRVDDGSVKRPKVHRVVHGVFSSSRRKDLQVNHKNGIKTDNRAENLEYSTPKQNSQHAHDTGLINIRKAVHQLTMKEEFIAEFESITKASKKTGTDIGGISKCCLGKQTHAKNYKWRYANPAERKKTIVKSSLSPINQEDSEGNIIRTFKSMKEAGSKLPISSDIIRQICHGKRSQYEGIYLNFVNSVHKYRENKTKVVIQMSLEGDFIAKFSSPSEVSEKLNFRKDAIYRACRLSLPYKGSLFRYISLDENE</sequence>
<dbReference type="InterPro" id="IPR010896">
    <property type="entry name" value="NUMOD1"/>
</dbReference>
<keyword evidence="2" id="KW-0540">Nuclease</keyword>
<gene>
    <name evidence="2" type="ORF">LCPAC401_02350</name>
</gene>
<dbReference type="InterPro" id="IPR003647">
    <property type="entry name" value="Intron_nuc_1_rpt"/>
</dbReference>
<dbReference type="GO" id="GO:0004519">
    <property type="term" value="F:endonuclease activity"/>
    <property type="evidence" value="ECO:0007669"/>
    <property type="project" value="UniProtKB-KW"/>
</dbReference>
<dbReference type="Gene3D" id="1.10.10.10">
    <property type="entry name" value="Winged helix-like DNA-binding domain superfamily/Winged helix DNA-binding domain"/>
    <property type="match status" value="3"/>
</dbReference>
<protein>
    <submittedName>
        <fullName evidence="2">HNH endonuclease</fullName>
    </submittedName>
</protein>
<evidence type="ECO:0000259" key="1">
    <source>
        <dbReference type="SMART" id="SM00507"/>
    </source>
</evidence>
<dbReference type="InterPro" id="IPR044925">
    <property type="entry name" value="His-Me_finger_sf"/>
</dbReference>